<dbReference type="AlphaFoldDB" id="A0A0D2HNM3"/>
<organism evidence="2 3">
    <name type="scientific">Cladophialophora bantiana (strain ATCC 10958 / CBS 173.52 / CDC B-1940 / NIH 8579)</name>
    <name type="common">Xylohypha bantiana</name>
    <dbReference type="NCBI Taxonomy" id="1442370"/>
    <lineage>
        <taxon>Eukaryota</taxon>
        <taxon>Fungi</taxon>
        <taxon>Dikarya</taxon>
        <taxon>Ascomycota</taxon>
        <taxon>Pezizomycotina</taxon>
        <taxon>Eurotiomycetes</taxon>
        <taxon>Chaetothyriomycetidae</taxon>
        <taxon>Chaetothyriales</taxon>
        <taxon>Herpotrichiellaceae</taxon>
        <taxon>Cladophialophora</taxon>
    </lineage>
</organism>
<evidence type="ECO:0000313" key="2">
    <source>
        <dbReference type="EMBL" id="KIW92455.1"/>
    </source>
</evidence>
<evidence type="ECO:0000259" key="1">
    <source>
        <dbReference type="PROSITE" id="PS50011"/>
    </source>
</evidence>
<dbReference type="GO" id="GO:0004672">
    <property type="term" value="F:protein kinase activity"/>
    <property type="evidence" value="ECO:0007669"/>
    <property type="project" value="InterPro"/>
</dbReference>
<dbReference type="VEuPathDB" id="FungiDB:Z519_06302"/>
<dbReference type="OrthoDB" id="4121302at2759"/>
<dbReference type="PANTHER" id="PTHR37542:SF3">
    <property type="entry name" value="PRION-INHIBITION AND PROPAGATION HELO DOMAIN-CONTAINING PROTEIN"/>
    <property type="match status" value="1"/>
</dbReference>
<keyword evidence="3" id="KW-1185">Reference proteome</keyword>
<dbReference type="RefSeq" id="XP_016619124.1">
    <property type="nucleotide sequence ID" value="XM_016764042.1"/>
</dbReference>
<gene>
    <name evidence="2" type="ORF">Z519_06302</name>
</gene>
<protein>
    <recommendedName>
        <fullName evidence="1">Protein kinase domain-containing protein</fullName>
    </recommendedName>
</protein>
<sequence length="550" mass="61866">MEPVSLAVACAGAFQQLFEIALAVKKAIDAAKDFGDEAIKLQDALGAHRARATALQGLLFDPFGDTASGQENASTGSKLFDEIPEYVQLAIVDCLRQCDRAEAVRYPSLERYRRAGMEAKAGMKLLDHLNKSPEEIMQRKARTATLAKWAIKDRKKARKMVEEYGGWISMAFQLVRDYLLIVETNDRRLTALEKSRPAAALGLAQDARLRRITAYEAVPPDVRIIQLELDMRDLDIGEQEAPGVEAAEELTSSLQKLSVQGQLMLVEYHEYTVDISATATSSVSPLVREQVGQLAALMQSPKPAEFLALQSTGLLHQPALNRFAFFYEIPGNPSFLQMENLEQMVQKHQVLKPSLTQRVWLARQLAGALANFHTVGWIHKSLRSANVVFFRQSWPEHAPFPDDGFRNLRICGFEYSRPSQPGVGSLRYADSSIARNVYRHPERWGKPAKYFMPQHDFYALGVILLEIGLWESVFSLQSHRFKNWRENPELVRQRILEHTRTRLAAAAGDEYAKVVLLCLTVKSPWEDDSGVEIQAWFQTNVVEPLEGVAC</sequence>
<proteinExistence type="predicted"/>
<dbReference type="GO" id="GO:0005524">
    <property type="term" value="F:ATP binding"/>
    <property type="evidence" value="ECO:0007669"/>
    <property type="project" value="InterPro"/>
</dbReference>
<reference evidence="2" key="1">
    <citation type="submission" date="2015-01" db="EMBL/GenBank/DDBJ databases">
        <title>The Genome Sequence of Cladophialophora bantiana CBS 173.52.</title>
        <authorList>
            <consortium name="The Broad Institute Genomics Platform"/>
            <person name="Cuomo C."/>
            <person name="de Hoog S."/>
            <person name="Gorbushina A."/>
            <person name="Stielow B."/>
            <person name="Teixiera M."/>
            <person name="Abouelleil A."/>
            <person name="Chapman S.B."/>
            <person name="Priest M."/>
            <person name="Young S.K."/>
            <person name="Wortman J."/>
            <person name="Nusbaum C."/>
            <person name="Birren B."/>
        </authorList>
    </citation>
    <scope>NUCLEOTIDE SEQUENCE [LARGE SCALE GENOMIC DNA]</scope>
    <source>
        <strain evidence="2">CBS 173.52</strain>
    </source>
</reference>
<dbReference type="PROSITE" id="PS50011">
    <property type="entry name" value="PROTEIN_KINASE_DOM"/>
    <property type="match status" value="1"/>
</dbReference>
<dbReference type="EMBL" id="KN846988">
    <property type="protein sequence ID" value="KIW92455.1"/>
    <property type="molecule type" value="Genomic_DNA"/>
</dbReference>
<feature type="domain" description="Protein kinase" evidence="1">
    <location>
        <begin position="230"/>
        <end position="537"/>
    </location>
</feature>
<name>A0A0D2HNM3_CLAB1</name>
<dbReference type="PANTHER" id="PTHR37542">
    <property type="entry name" value="HELO DOMAIN-CONTAINING PROTEIN-RELATED"/>
    <property type="match status" value="1"/>
</dbReference>
<dbReference type="Proteomes" id="UP000053789">
    <property type="component" value="Unassembled WGS sequence"/>
</dbReference>
<dbReference type="Gene3D" id="1.10.510.10">
    <property type="entry name" value="Transferase(Phosphotransferase) domain 1"/>
    <property type="match status" value="1"/>
</dbReference>
<dbReference type="SUPFAM" id="SSF56112">
    <property type="entry name" value="Protein kinase-like (PK-like)"/>
    <property type="match status" value="1"/>
</dbReference>
<evidence type="ECO:0000313" key="3">
    <source>
        <dbReference type="Proteomes" id="UP000053789"/>
    </source>
</evidence>
<dbReference type="GeneID" id="27699230"/>
<dbReference type="InterPro" id="IPR011009">
    <property type="entry name" value="Kinase-like_dom_sf"/>
</dbReference>
<dbReference type="HOGENOM" id="CLU_017444_2_1_1"/>
<accession>A0A0D2HNM3</accession>
<dbReference type="InterPro" id="IPR000719">
    <property type="entry name" value="Prot_kinase_dom"/>
</dbReference>